<feature type="disulfide bond" evidence="6">
    <location>
        <begin position="205"/>
        <end position="218"/>
    </location>
</feature>
<evidence type="ECO:0000256" key="4">
    <source>
        <dbReference type="PIRSR" id="PIRSR601211-1"/>
    </source>
</evidence>
<comment type="subcellular location">
    <subcellularLocation>
        <location evidence="1 8">Secreted</location>
    </subcellularLocation>
</comment>
<dbReference type="SUPFAM" id="SSF48619">
    <property type="entry name" value="Phospholipase A2, PLA2"/>
    <property type="match status" value="1"/>
</dbReference>
<evidence type="ECO:0000256" key="7">
    <source>
        <dbReference type="RuleBase" id="RU003654"/>
    </source>
</evidence>
<evidence type="ECO:0000259" key="10">
    <source>
        <dbReference type="SMART" id="SM00085"/>
    </source>
</evidence>
<name>A0A9P0ANI9_BEMTA</name>
<dbReference type="Pfam" id="PF00068">
    <property type="entry name" value="Phospholip_A2_1"/>
    <property type="match status" value="1"/>
</dbReference>
<feature type="binding site" evidence="5">
    <location>
        <position position="168"/>
    </location>
    <ligand>
        <name>Ca(2+)</name>
        <dbReference type="ChEBI" id="CHEBI:29108"/>
    </ligand>
</feature>
<keyword evidence="3 6" id="KW-1015">Disulfide bond</keyword>
<evidence type="ECO:0000256" key="6">
    <source>
        <dbReference type="PIRSR" id="PIRSR601211-3"/>
    </source>
</evidence>
<feature type="binding site" evidence="5">
    <location>
        <position position="149"/>
    </location>
    <ligand>
        <name>Ca(2+)</name>
        <dbReference type="ChEBI" id="CHEBI:29108"/>
    </ligand>
</feature>
<evidence type="ECO:0000256" key="5">
    <source>
        <dbReference type="PIRSR" id="PIRSR601211-2"/>
    </source>
</evidence>
<keyword evidence="8" id="KW-0378">Hydrolase</keyword>
<dbReference type="SMART" id="SM00085">
    <property type="entry name" value="PA2c"/>
    <property type="match status" value="1"/>
</dbReference>
<dbReference type="GO" id="GO:0004623">
    <property type="term" value="F:phospholipase A2 activity"/>
    <property type="evidence" value="ECO:0007669"/>
    <property type="project" value="UniProtKB-EC"/>
</dbReference>
<gene>
    <name evidence="11" type="ORF">BEMITA_LOCUS13834</name>
</gene>
<dbReference type="InterPro" id="IPR036444">
    <property type="entry name" value="PLipase_A2_dom_sf"/>
</dbReference>
<comment type="similarity">
    <text evidence="7">Belongs to the phospholipase A2 family.</text>
</comment>
<dbReference type="PANTHER" id="PTHR11716:SF107">
    <property type="entry name" value="PHOSPHOLIPASE A2"/>
    <property type="match status" value="1"/>
</dbReference>
<dbReference type="PRINTS" id="PR00389">
    <property type="entry name" value="PHPHLIPASEA2"/>
</dbReference>
<proteinExistence type="inferred from homology"/>
<reference evidence="11" key="1">
    <citation type="submission" date="2021-12" db="EMBL/GenBank/DDBJ databases">
        <authorList>
            <person name="King R."/>
        </authorList>
    </citation>
    <scope>NUCLEOTIDE SEQUENCE</scope>
</reference>
<keyword evidence="9" id="KW-0472">Membrane</keyword>
<dbReference type="Gene3D" id="1.20.90.10">
    <property type="entry name" value="Phospholipase A2 domain"/>
    <property type="match status" value="1"/>
</dbReference>
<keyword evidence="9" id="KW-1133">Transmembrane helix</keyword>
<feature type="binding site" evidence="5">
    <location>
        <position position="151"/>
    </location>
    <ligand>
        <name>Ca(2+)</name>
        <dbReference type="ChEBI" id="CHEBI:29108"/>
    </ligand>
</feature>
<feature type="disulfide bond" evidence="6">
    <location>
        <begin position="148"/>
        <end position="164"/>
    </location>
</feature>
<dbReference type="CDD" id="cd00125">
    <property type="entry name" value="PLA2c"/>
    <property type="match status" value="1"/>
</dbReference>
<dbReference type="GO" id="GO:0006644">
    <property type="term" value="P:phospholipid metabolic process"/>
    <property type="evidence" value="ECO:0007669"/>
    <property type="project" value="InterPro"/>
</dbReference>
<evidence type="ECO:0000256" key="3">
    <source>
        <dbReference type="ARBA" id="ARBA00023157"/>
    </source>
</evidence>
<dbReference type="PROSITE" id="PS00118">
    <property type="entry name" value="PA2_HIS"/>
    <property type="match status" value="1"/>
</dbReference>
<accession>A0A9P0ANI9</accession>
<evidence type="ECO:0000256" key="9">
    <source>
        <dbReference type="SAM" id="Phobius"/>
    </source>
</evidence>
<comment type="catalytic activity">
    <reaction evidence="8">
        <text>a 1,2-diacyl-sn-glycero-3-phosphocholine + H2O = a 1-acyl-sn-glycero-3-phosphocholine + a fatty acid + H(+)</text>
        <dbReference type="Rhea" id="RHEA:15801"/>
        <dbReference type="ChEBI" id="CHEBI:15377"/>
        <dbReference type="ChEBI" id="CHEBI:15378"/>
        <dbReference type="ChEBI" id="CHEBI:28868"/>
        <dbReference type="ChEBI" id="CHEBI:57643"/>
        <dbReference type="ChEBI" id="CHEBI:58168"/>
        <dbReference type="EC" id="3.1.1.4"/>
    </reaction>
</comment>
<dbReference type="InterPro" id="IPR016090">
    <property type="entry name" value="PLA2-like_dom"/>
</dbReference>
<protein>
    <recommendedName>
        <fullName evidence="8">Phospholipase A2</fullName>
        <ecNumber evidence="8">3.1.1.4</ecNumber>
    </recommendedName>
</protein>
<feature type="active site" evidence="4">
    <location>
        <position position="221"/>
    </location>
</feature>
<keyword evidence="9" id="KW-0812">Transmembrane</keyword>
<keyword evidence="8" id="KW-0443">Lipid metabolism</keyword>
<dbReference type="GO" id="GO:0005576">
    <property type="term" value="C:extracellular region"/>
    <property type="evidence" value="ECO:0007669"/>
    <property type="project" value="UniProtKB-SubCell"/>
</dbReference>
<dbReference type="PANTHER" id="PTHR11716">
    <property type="entry name" value="PHOSPHOLIPASE A2 FAMILY MEMBER"/>
    <property type="match status" value="1"/>
</dbReference>
<dbReference type="EC" id="3.1.1.4" evidence="8"/>
<dbReference type="EMBL" id="OU963870">
    <property type="protein sequence ID" value="CAH0395679.1"/>
    <property type="molecule type" value="Genomic_DNA"/>
</dbReference>
<sequence length="234" mass="25966">MGFPRDIATAGFINTSDYHRSKVIVKVEKVHDASSSKFSPNFRHNSSRSNRANSRLEIGILSVVPVKMLLGVIVLVTLNILSVIGKATPNVDETNEGASIYGSEIQSSQQLGRSKRSLPNLYNMMERTLPCTKGLKGSFVYNGHGNWCGSGGSGNTIDGIDECCRDHDYCYANKTRCGSSLKEYTSNYDWTLSYGSRPDSLIITCNDRDFESCKFMLCECDVKFIRCLQKQPCP</sequence>
<dbReference type="InterPro" id="IPR033113">
    <property type="entry name" value="PLA2_histidine"/>
</dbReference>
<keyword evidence="12" id="KW-1185">Reference proteome</keyword>
<feature type="disulfide bond" evidence="6">
    <location>
        <begin position="163"/>
        <end position="227"/>
    </location>
</feature>
<keyword evidence="5" id="KW-0479">Metal-binding</keyword>
<dbReference type="InterPro" id="IPR033112">
    <property type="entry name" value="PLA2_Asp_AS"/>
</dbReference>
<feature type="domain" description="Phospholipase A2-like central" evidence="10">
    <location>
        <begin position="120"/>
        <end position="234"/>
    </location>
</feature>
<keyword evidence="5 8" id="KW-0106">Calcium</keyword>
<dbReference type="GO" id="GO:0050482">
    <property type="term" value="P:arachidonate secretion"/>
    <property type="evidence" value="ECO:0007669"/>
    <property type="project" value="InterPro"/>
</dbReference>
<dbReference type="GO" id="GO:0016042">
    <property type="term" value="P:lipid catabolic process"/>
    <property type="evidence" value="ECO:0007669"/>
    <property type="project" value="InterPro"/>
</dbReference>
<feature type="transmembrane region" description="Helical" evidence="9">
    <location>
        <begin position="58"/>
        <end position="81"/>
    </location>
</feature>
<feature type="disulfide bond" evidence="6">
    <location>
        <begin position="170"/>
        <end position="220"/>
    </location>
</feature>
<organism evidence="11 12">
    <name type="scientific">Bemisia tabaci</name>
    <name type="common">Sweetpotato whitefly</name>
    <name type="synonym">Aleurodes tabaci</name>
    <dbReference type="NCBI Taxonomy" id="7038"/>
    <lineage>
        <taxon>Eukaryota</taxon>
        <taxon>Metazoa</taxon>
        <taxon>Ecdysozoa</taxon>
        <taxon>Arthropoda</taxon>
        <taxon>Hexapoda</taxon>
        <taxon>Insecta</taxon>
        <taxon>Pterygota</taxon>
        <taxon>Neoptera</taxon>
        <taxon>Paraneoptera</taxon>
        <taxon>Hemiptera</taxon>
        <taxon>Sternorrhyncha</taxon>
        <taxon>Aleyrodoidea</taxon>
        <taxon>Aleyrodidae</taxon>
        <taxon>Aleyrodinae</taxon>
        <taxon>Bemisia</taxon>
    </lineage>
</organism>
<evidence type="ECO:0000256" key="1">
    <source>
        <dbReference type="ARBA" id="ARBA00004613"/>
    </source>
</evidence>
<feature type="active site" evidence="4">
    <location>
        <position position="167"/>
    </location>
</feature>
<evidence type="ECO:0000313" key="11">
    <source>
        <dbReference type="EMBL" id="CAH0395679.1"/>
    </source>
</evidence>
<evidence type="ECO:0000256" key="8">
    <source>
        <dbReference type="RuleBase" id="RU361236"/>
    </source>
</evidence>
<dbReference type="PROSITE" id="PS00119">
    <property type="entry name" value="PA2_ASP"/>
    <property type="match status" value="1"/>
</dbReference>
<keyword evidence="2 8" id="KW-0964">Secreted</keyword>
<dbReference type="GO" id="GO:0005509">
    <property type="term" value="F:calcium ion binding"/>
    <property type="evidence" value="ECO:0007669"/>
    <property type="project" value="InterPro"/>
</dbReference>
<evidence type="ECO:0000313" key="12">
    <source>
        <dbReference type="Proteomes" id="UP001152759"/>
    </source>
</evidence>
<dbReference type="Proteomes" id="UP001152759">
    <property type="component" value="Chromosome 9"/>
</dbReference>
<evidence type="ECO:0000256" key="2">
    <source>
        <dbReference type="ARBA" id="ARBA00022525"/>
    </source>
</evidence>
<dbReference type="AlphaFoldDB" id="A0A9P0ANI9"/>
<dbReference type="InterPro" id="IPR001211">
    <property type="entry name" value="PLA2"/>
</dbReference>
<comment type="cofactor">
    <cofactor evidence="5">
        <name>Ca(2+)</name>
        <dbReference type="ChEBI" id="CHEBI:29108"/>
    </cofactor>
    <text evidence="5">Binds 1 Ca(2+) ion per subunit.</text>
</comment>